<proteinExistence type="predicted"/>
<dbReference type="GO" id="GO:0030687">
    <property type="term" value="C:preribosome, large subunit precursor"/>
    <property type="evidence" value="ECO:0007669"/>
    <property type="project" value="TreeGrafter"/>
</dbReference>
<keyword evidence="2" id="KW-0479">Metal-binding</keyword>
<dbReference type="GO" id="GO:0008270">
    <property type="term" value="F:zinc ion binding"/>
    <property type="evidence" value="ECO:0007669"/>
    <property type="project" value="UniProtKB-KW"/>
</dbReference>
<dbReference type="InterPro" id="IPR040025">
    <property type="entry name" value="Znf622/Rei1/Reh1"/>
</dbReference>
<sequence length="259" mass="30280">MQLGKPCVFKIQIRYSGPSIPRYVREKVMENWERAKESWNELRDTKSGDELESDQAEFPEFHEELCLFCRHMSLSFDENMAHMKSCHSFTIPNLDSRVTEPKTVVRYLHRIIFGFYECISCGKQRHTLEGIQHHMAAKNHCHFQMTHEILRFCENEDKGSAQETQIIRSIQVSHKDKAIIQSPTLQRSAQVLMRESTGDDHHINEKKQEECCIVENSQDVVIETETLETPGDQVEATQQLHRAFHETPPTHRSERRTFG</sequence>
<dbReference type="InterPro" id="IPR041661">
    <property type="entry name" value="ZN622/Rei1/Reh1_Znf-C2H2"/>
</dbReference>
<dbReference type="GeneID" id="70220294"/>
<accession>A0A9P9K032</accession>
<protein>
    <submittedName>
        <fullName evidence="2">C2H2 type zinc-finger-domain-containing protein</fullName>
    </submittedName>
</protein>
<comment type="caution">
    <text evidence="2">The sequence shown here is derived from an EMBL/GenBank/DDBJ whole genome shotgun (WGS) entry which is preliminary data.</text>
</comment>
<feature type="domain" description="ZN622/Rei1/Reh1 zinc finger C2H2-type" evidence="1">
    <location>
        <begin position="66"/>
        <end position="147"/>
    </location>
</feature>
<keyword evidence="2" id="KW-0862">Zinc</keyword>
<dbReference type="OrthoDB" id="19329at2759"/>
<keyword evidence="3" id="KW-1185">Reference proteome</keyword>
<evidence type="ECO:0000313" key="3">
    <source>
        <dbReference type="Proteomes" id="UP000720189"/>
    </source>
</evidence>
<dbReference type="PANTHER" id="PTHR13182:SF8">
    <property type="entry name" value="CYTOPLASMIC 60S SUBUNIT BIOGENESIS FACTOR ZNF622"/>
    <property type="match status" value="1"/>
</dbReference>
<dbReference type="GO" id="GO:0042273">
    <property type="term" value="P:ribosomal large subunit biogenesis"/>
    <property type="evidence" value="ECO:0007669"/>
    <property type="project" value="TreeGrafter"/>
</dbReference>
<evidence type="ECO:0000259" key="1">
    <source>
        <dbReference type="Pfam" id="PF12756"/>
    </source>
</evidence>
<gene>
    <name evidence="2" type="ORF">BKA55DRAFT_541083</name>
</gene>
<dbReference type="Proteomes" id="UP000720189">
    <property type="component" value="Unassembled WGS sequence"/>
</dbReference>
<keyword evidence="2" id="KW-0863">Zinc-finger</keyword>
<dbReference type="EMBL" id="JAGMUX010000011">
    <property type="protein sequence ID" value="KAH7244167.1"/>
    <property type="molecule type" value="Genomic_DNA"/>
</dbReference>
<reference evidence="2" key="1">
    <citation type="journal article" date="2021" name="Nat. Commun.">
        <title>Genetic determinants of endophytism in the Arabidopsis root mycobiome.</title>
        <authorList>
            <person name="Mesny F."/>
            <person name="Miyauchi S."/>
            <person name="Thiergart T."/>
            <person name="Pickel B."/>
            <person name="Atanasova L."/>
            <person name="Karlsson M."/>
            <person name="Huettel B."/>
            <person name="Barry K.W."/>
            <person name="Haridas S."/>
            <person name="Chen C."/>
            <person name="Bauer D."/>
            <person name="Andreopoulos W."/>
            <person name="Pangilinan J."/>
            <person name="LaButti K."/>
            <person name="Riley R."/>
            <person name="Lipzen A."/>
            <person name="Clum A."/>
            <person name="Drula E."/>
            <person name="Henrissat B."/>
            <person name="Kohler A."/>
            <person name="Grigoriev I.V."/>
            <person name="Martin F.M."/>
            <person name="Hacquard S."/>
        </authorList>
    </citation>
    <scope>NUCLEOTIDE SEQUENCE</scope>
    <source>
        <strain evidence="2">MPI-CAGE-AT-0023</strain>
    </source>
</reference>
<dbReference type="PANTHER" id="PTHR13182">
    <property type="entry name" value="ZINC FINGER PROTEIN 622"/>
    <property type="match status" value="1"/>
</dbReference>
<dbReference type="Pfam" id="PF12756">
    <property type="entry name" value="zf-C2H2_2"/>
    <property type="match status" value="1"/>
</dbReference>
<dbReference type="AlphaFoldDB" id="A0A9P9K032"/>
<organism evidence="2 3">
    <name type="scientific">Fusarium redolens</name>
    <dbReference type="NCBI Taxonomy" id="48865"/>
    <lineage>
        <taxon>Eukaryota</taxon>
        <taxon>Fungi</taxon>
        <taxon>Dikarya</taxon>
        <taxon>Ascomycota</taxon>
        <taxon>Pezizomycotina</taxon>
        <taxon>Sordariomycetes</taxon>
        <taxon>Hypocreomycetidae</taxon>
        <taxon>Hypocreales</taxon>
        <taxon>Nectriaceae</taxon>
        <taxon>Fusarium</taxon>
        <taxon>Fusarium redolens species complex</taxon>
    </lineage>
</organism>
<dbReference type="RefSeq" id="XP_046047390.1">
    <property type="nucleotide sequence ID" value="XM_046190340.1"/>
</dbReference>
<name>A0A9P9K032_FUSRE</name>
<evidence type="ECO:0000313" key="2">
    <source>
        <dbReference type="EMBL" id="KAH7244167.1"/>
    </source>
</evidence>